<proteinExistence type="inferred from homology"/>
<keyword evidence="2 8" id="KW-0055">Arginine biosynthesis</keyword>
<dbReference type="GO" id="GO:0045303">
    <property type="term" value="F:diaminobutyrate-2-oxoglutarate transaminase activity"/>
    <property type="evidence" value="ECO:0007669"/>
    <property type="project" value="UniProtKB-EC"/>
</dbReference>
<comment type="caution">
    <text evidence="8">Lacks conserved residue(s) required for the propagation of feature annotation.</text>
</comment>
<keyword evidence="3 8" id="KW-0032">Aminotransferase</keyword>
<evidence type="ECO:0000256" key="3">
    <source>
        <dbReference type="ARBA" id="ARBA00022576"/>
    </source>
</evidence>
<keyword evidence="8" id="KW-0963">Cytoplasm</keyword>
<protein>
    <recommendedName>
        <fullName evidence="8">Acetylornithine aminotransferase</fullName>
        <shortName evidence="8">ACOAT</shortName>
        <ecNumber evidence="8">2.6.1.11</ecNumber>
    </recommendedName>
</protein>
<evidence type="ECO:0000313" key="9">
    <source>
        <dbReference type="Proteomes" id="UP000675920"/>
    </source>
</evidence>
<evidence type="ECO:0000256" key="4">
    <source>
        <dbReference type="ARBA" id="ARBA00022605"/>
    </source>
</evidence>
<evidence type="ECO:0000256" key="8">
    <source>
        <dbReference type="HAMAP-Rule" id="MF_01107"/>
    </source>
</evidence>
<comment type="catalytic activity">
    <reaction evidence="7">
        <text>L-2,4-diaminobutanoate + 2-oxoglutarate = L-aspartate 4-semialdehyde + L-glutamate</text>
        <dbReference type="Rhea" id="RHEA:11160"/>
        <dbReference type="ChEBI" id="CHEBI:16810"/>
        <dbReference type="ChEBI" id="CHEBI:29985"/>
        <dbReference type="ChEBI" id="CHEBI:58761"/>
        <dbReference type="ChEBI" id="CHEBI:537519"/>
        <dbReference type="EC" id="2.6.1.76"/>
    </reaction>
</comment>
<dbReference type="RefSeq" id="WP_028310255.1">
    <property type="nucleotide sequence ID" value="NZ_AXWS01000007.1"/>
</dbReference>
<dbReference type="FunFam" id="3.40.640.10:FF:000004">
    <property type="entry name" value="Acetylornithine aminotransferase"/>
    <property type="match status" value="1"/>
</dbReference>
<comment type="cofactor">
    <cofactor evidence="8">
        <name>pyridoxal 5'-phosphate</name>
        <dbReference type="ChEBI" id="CHEBI:597326"/>
    </cofactor>
    <text evidence="8">Binds 1 pyridoxal phosphate per subunit.</text>
</comment>
<dbReference type="GO" id="GO:0030170">
    <property type="term" value="F:pyridoxal phosphate binding"/>
    <property type="evidence" value="ECO:0007669"/>
    <property type="project" value="InterPro"/>
</dbReference>
<feature type="binding site" evidence="8">
    <location>
        <position position="280"/>
    </location>
    <ligand>
        <name>N(2)-acetyl-L-ornithine</name>
        <dbReference type="ChEBI" id="CHEBI:57805"/>
    </ligand>
</feature>
<accession>A0A9U5GR57</accession>
<dbReference type="PROSITE" id="PS00600">
    <property type="entry name" value="AA_TRANSFER_CLASS_3"/>
    <property type="match status" value="1"/>
</dbReference>
<comment type="pathway">
    <text evidence="8">Amino-acid biosynthesis; L-arginine biosynthesis; N(2)-acetyl-L-ornithine from L-glutamate: step 4/4.</text>
</comment>
<evidence type="ECO:0000256" key="6">
    <source>
        <dbReference type="ARBA" id="ARBA00022898"/>
    </source>
</evidence>
<keyword evidence="5 8" id="KW-0808">Transferase</keyword>
<dbReference type="Proteomes" id="UP000675920">
    <property type="component" value="Unplaced"/>
</dbReference>
<comment type="subunit">
    <text evidence="8">Homodimer.</text>
</comment>
<keyword evidence="4 8" id="KW-0028">Amino-acid biosynthesis</keyword>
<dbReference type="InterPro" id="IPR005814">
    <property type="entry name" value="Aminotrans_3"/>
</dbReference>
<dbReference type="EC" id="2.6.1.11" evidence="8"/>
<dbReference type="PANTHER" id="PTHR11986">
    <property type="entry name" value="AMINOTRANSFERASE CLASS III"/>
    <property type="match status" value="1"/>
</dbReference>
<dbReference type="NCBIfam" id="NF002325">
    <property type="entry name" value="PRK01278.1"/>
    <property type="match status" value="1"/>
</dbReference>
<dbReference type="Pfam" id="PF00202">
    <property type="entry name" value="Aminotran_3"/>
    <property type="match status" value="1"/>
</dbReference>
<dbReference type="GO" id="GO:0042802">
    <property type="term" value="F:identical protein binding"/>
    <property type="evidence" value="ECO:0007669"/>
    <property type="project" value="TreeGrafter"/>
</dbReference>
<dbReference type="PIRSF" id="PIRSF000521">
    <property type="entry name" value="Transaminase_4ab_Lys_Orn"/>
    <property type="match status" value="1"/>
</dbReference>
<evidence type="ECO:0000313" key="10">
    <source>
        <dbReference type="RefSeq" id="WP_028310255.1"/>
    </source>
</evidence>
<evidence type="ECO:0000256" key="2">
    <source>
        <dbReference type="ARBA" id="ARBA00022571"/>
    </source>
</evidence>
<dbReference type="Gene3D" id="3.90.1150.10">
    <property type="entry name" value="Aspartate Aminotransferase, domain 1"/>
    <property type="match status" value="1"/>
</dbReference>
<keyword evidence="6 8" id="KW-0663">Pyridoxal phosphate</keyword>
<comment type="miscellaneous">
    <text evidence="8">May also have succinyldiaminopimelate aminotransferase activity, thus carrying out the corresponding step in lysine biosynthesis.</text>
</comment>
<dbReference type="GO" id="GO:0005737">
    <property type="term" value="C:cytoplasm"/>
    <property type="evidence" value="ECO:0007669"/>
    <property type="project" value="UniProtKB-SubCell"/>
</dbReference>
<dbReference type="HAMAP" id="MF_01107">
    <property type="entry name" value="ArgD_aminotrans_3"/>
    <property type="match status" value="1"/>
</dbReference>
<gene>
    <name evidence="8" type="primary">argD</name>
</gene>
<evidence type="ECO:0000256" key="7">
    <source>
        <dbReference type="ARBA" id="ARBA00049111"/>
    </source>
</evidence>
<dbReference type="InterPro" id="IPR015421">
    <property type="entry name" value="PyrdxlP-dep_Trfase_major"/>
</dbReference>
<dbReference type="SUPFAM" id="SSF53383">
    <property type="entry name" value="PLP-dependent transferases"/>
    <property type="match status" value="1"/>
</dbReference>
<comment type="subcellular location">
    <subcellularLocation>
        <location evidence="8">Cytoplasm</location>
    </subcellularLocation>
</comment>
<dbReference type="InterPro" id="IPR049704">
    <property type="entry name" value="Aminotrans_3_PPA_site"/>
</dbReference>
<evidence type="ECO:0000256" key="5">
    <source>
        <dbReference type="ARBA" id="ARBA00022679"/>
    </source>
</evidence>
<comment type="similarity">
    <text evidence="8">Belongs to the class-III pyridoxal-phosphate-dependent aminotransferase family. ArgD subfamily.</text>
</comment>
<dbReference type="InterPro" id="IPR015424">
    <property type="entry name" value="PyrdxlP-dep_Trfase"/>
</dbReference>
<dbReference type="InterPro" id="IPR015422">
    <property type="entry name" value="PyrdxlP-dep_Trfase_small"/>
</dbReference>
<dbReference type="NCBIfam" id="TIGR00707">
    <property type="entry name" value="argD"/>
    <property type="match status" value="1"/>
</dbReference>
<evidence type="ECO:0000256" key="1">
    <source>
        <dbReference type="ARBA" id="ARBA00004946"/>
    </source>
</evidence>
<dbReference type="InterPro" id="IPR050103">
    <property type="entry name" value="Class-III_PLP-dep_AT"/>
</dbReference>
<reference evidence="10" key="1">
    <citation type="submission" date="2025-08" db="UniProtKB">
        <authorList>
            <consortium name="RefSeq"/>
        </authorList>
    </citation>
    <scope>IDENTIFICATION</scope>
</reference>
<feature type="binding site" evidence="8">
    <location>
        <position position="281"/>
    </location>
    <ligand>
        <name>pyridoxal 5'-phosphate</name>
        <dbReference type="ChEBI" id="CHEBI:597326"/>
    </ligand>
</feature>
<feature type="binding site" evidence="8">
    <location>
        <begin position="223"/>
        <end position="226"/>
    </location>
    <ligand>
        <name>pyridoxal 5'-phosphate</name>
        <dbReference type="ChEBI" id="CHEBI:597326"/>
    </ligand>
</feature>
<organism evidence="9 10">
    <name type="scientific">Derxia gummosa DSM 723</name>
    <dbReference type="NCBI Taxonomy" id="1121388"/>
    <lineage>
        <taxon>Bacteria</taxon>
        <taxon>Pseudomonadati</taxon>
        <taxon>Pseudomonadota</taxon>
        <taxon>Betaproteobacteria</taxon>
        <taxon>Burkholderiales</taxon>
        <taxon>Alcaligenaceae</taxon>
        <taxon>Derxia</taxon>
    </lineage>
</organism>
<dbReference type="InterPro" id="IPR004636">
    <property type="entry name" value="AcOrn/SuccOrn_fam"/>
</dbReference>
<comment type="catalytic activity">
    <reaction evidence="8">
        <text>N(2)-acetyl-L-ornithine + 2-oxoglutarate = N-acetyl-L-glutamate 5-semialdehyde + L-glutamate</text>
        <dbReference type="Rhea" id="RHEA:18049"/>
        <dbReference type="ChEBI" id="CHEBI:16810"/>
        <dbReference type="ChEBI" id="CHEBI:29123"/>
        <dbReference type="ChEBI" id="CHEBI:29985"/>
        <dbReference type="ChEBI" id="CHEBI:57805"/>
        <dbReference type="EC" id="2.6.1.11"/>
    </reaction>
</comment>
<feature type="binding site" evidence="8">
    <location>
        <position position="138"/>
    </location>
    <ligand>
        <name>N(2)-acetyl-L-ornithine</name>
        <dbReference type="ChEBI" id="CHEBI:57805"/>
    </ligand>
</feature>
<feature type="modified residue" description="N6-(pyridoxal phosphate)lysine" evidence="8">
    <location>
        <position position="252"/>
    </location>
</feature>
<dbReference type="GO" id="GO:0006526">
    <property type="term" value="P:L-arginine biosynthetic process"/>
    <property type="evidence" value="ECO:0007669"/>
    <property type="project" value="UniProtKB-UniRule"/>
</dbReference>
<dbReference type="PANTHER" id="PTHR11986:SF79">
    <property type="entry name" value="ACETYLORNITHINE AMINOTRANSFERASE, MITOCHONDRIAL"/>
    <property type="match status" value="1"/>
</dbReference>
<dbReference type="Gene3D" id="3.40.640.10">
    <property type="entry name" value="Type I PLP-dependent aspartate aminotransferase-like (Major domain)"/>
    <property type="match status" value="1"/>
</dbReference>
<dbReference type="CDD" id="cd00610">
    <property type="entry name" value="OAT_like"/>
    <property type="match status" value="1"/>
</dbReference>
<feature type="binding site" evidence="8">
    <location>
        <begin position="103"/>
        <end position="104"/>
    </location>
    <ligand>
        <name>pyridoxal 5'-phosphate</name>
        <dbReference type="ChEBI" id="CHEBI:597326"/>
    </ligand>
</feature>
<name>A0A9U5GR57_9BURK</name>
<keyword evidence="9" id="KW-1185">Reference proteome</keyword>
<comment type="pathway">
    <text evidence="1">Amine and polyamine biosynthesis; ectoine biosynthesis; L-ectoine from L-aspartate 4-semialdehyde: step 1/3.</text>
</comment>
<dbReference type="GO" id="GO:0003992">
    <property type="term" value="F:N2-acetyl-L-ornithine:2-oxoglutarate 5-aminotransferase activity"/>
    <property type="evidence" value="ECO:0007669"/>
    <property type="project" value="UniProtKB-UniRule"/>
</dbReference>
<dbReference type="AlphaFoldDB" id="A0A9U5GR57"/>
<sequence length="399" mass="42627">MNAPEPIKTSHVMNTYGRLPITLARGEGVWLWDEQGRKYLDGLAGIAVNGLGHAHPKLVAALTDQIGKLIHTSNIYGVRGQEDLADAICARSGMEEVFFCSSGAEANENAIKLARFYGYKQGKDFIKTVVMENAWHGRTIATLAATDSPKARKGFEPMQDECFVRVPHNNLAAIIEVAETNPEINSVMLEVLQGEGGINLASVEYLQGLRKLCDERGWLLILDEVQCGVGRTGTWFGYQHAGIEPDAITLAKGLGSGVPIGALAVRGSAAKLIGPGNFGTTFGGNPLAMRAGTCTLQTLEEDGLLQHAVVIGDHIRAGFRAALEGVAGVTDIRGQGLMIGIELDRPCGVIVTRALEAGFLINVTRDKVVRLLPPLIMTTAEADLLVAGVAPIIKNFLLE</sequence>